<dbReference type="EMBL" id="JAPCWZ010000007">
    <property type="protein sequence ID" value="KAK8855582.1"/>
    <property type="molecule type" value="Genomic_DNA"/>
</dbReference>
<keyword evidence="2" id="KW-1185">Reference proteome</keyword>
<sequence length="109" mass="11876">MRENLSRHMNRYLCEDLKAFEANCLSNDSVQRAAASAASTSVLTYLHLEDALDSLNAPRTDLPAIVDGTPNGLSPSFFSAVNKRFHPGLTLSDIAKLPDSTRVCGHPYV</sequence>
<comment type="caution">
    <text evidence="1">The sequence shown here is derived from an EMBL/GenBank/DDBJ whole genome shotgun (WGS) entry which is preliminary data.</text>
</comment>
<proteinExistence type="predicted"/>
<evidence type="ECO:0000313" key="2">
    <source>
        <dbReference type="Proteomes" id="UP001390339"/>
    </source>
</evidence>
<dbReference type="Proteomes" id="UP001390339">
    <property type="component" value="Unassembled WGS sequence"/>
</dbReference>
<evidence type="ECO:0000313" key="1">
    <source>
        <dbReference type="EMBL" id="KAK8855582.1"/>
    </source>
</evidence>
<name>A0ABR2I0B5_9PEZI</name>
<protein>
    <submittedName>
        <fullName evidence="1">Uncharacterized protein</fullName>
    </submittedName>
</protein>
<accession>A0ABR2I0B5</accession>
<organism evidence="1 2">
    <name type="scientific">Apiospora arundinis</name>
    <dbReference type="NCBI Taxonomy" id="335852"/>
    <lineage>
        <taxon>Eukaryota</taxon>
        <taxon>Fungi</taxon>
        <taxon>Dikarya</taxon>
        <taxon>Ascomycota</taxon>
        <taxon>Pezizomycotina</taxon>
        <taxon>Sordariomycetes</taxon>
        <taxon>Xylariomycetidae</taxon>
        <taxon>Amphisphaeriales</taxon>
        <taxon>Apiosporaceae</taxon>
        <taxon>Apiospora</taxon>
    </lineage>
</organism>
<reference evidence="1 2" key="1">
    <citation type="journal article" date="2024" name="IMA Fungus">
        <title>Apiospora arundinis, a panoply of carbohydrate-active enzymes and secondary metabolites.</title>
        <authorList>
            <person name="Sorensen T."/>
            <person name="Petersen C."/>
            <person name="Muurmann A.T."/>
            <person name="Christiansen J.V."/>
            <person name="Brundto M.L."/>
            <person name="Overgaard C.K."/>
            <person name="Boysen A.T."/>
            <person name="Wollenberg R.D."/>
            <person name="Larsen T.O."/>
            <person name="Sorensen J.L."/>
            <person name="Nielsen K.L."/>
            <person name="Sondergaard T.E."/>
        </authorList>
    </citation>
    <scope>NUCLEOTIDE SEQUENCE [LARGE SCALE GENOMIC DNA]</scope>
    <source>
        <strain evidence="1 2">AAU 773</strain>
    </source>
</reference>
<gene>
    <name evidence="1" type="ORF">PGQ11_011494</name>
</gene>